<name>A0A397G421_9GLOM</name>
<gene>
    <name evidence="2" type="ORF">Glove_650g2</name>
</gene>
<feature type="compositionally biased region" description="Basic residues" evidence="1">
    <location>
        <begin position="288"/>
        <end position="303"/>
    </location>
</feature>
<protein>
    <submittedName>
        <fullName evidence="2">Uncharacterized protein</fullName>
    </submittedName>
</protein>
<feature type="compositionally biased region" description="Basic and acidic residues" evidence="1">
    <location>
        <begin position="274"/>
        <end position="287"/>
    </location>
</feature>
<evidence type="ECO:0000313" key="2">
    <source>
        <dbReference type="EMBL" id="RHZ45781.1"/>
    </source>
</evidence>
<dbReference type="EMBL" id="PQFF01000538">
    <property type="protein sequence ID" value="RHZ45781.1"/>
    <property type="molecule type" value="Genomic_DNA"/>
</dbReference>
<dbReference type="Proteomes" id="UP000266861">
    <property type="component" value="Unassembled WGS sequence"/>
</dbReference>
<dbReference type="AlphaFoldDB" id="A0A397G421"/>
<proteinExistence type="predicted"/>
<evidence type="ECO:0000256" key="1">
    <source>
        <dbReference type="SAM" id="MobiDB-lite"/>
    </source>
</evidence>
<keyword evidence="3" id="KW-1185">Reference proteome</keyword>
<feature type="compositionally biased region" description="Basic and acidic residues" evidence="1">
    <location>
        <begin position="210"/>
        <end position="237"/>
    </location>
</feature>
<feature type="region of interest" description="Disordered" evidence="1">
    <location>
        <begin position="42"/>
        <end position="67"/>
    </location>
</feature>
<feature type="region of interest" description="Disordered" evidence="1">
    <location>
        <begin position="118"/>
        <end position="347"/>
    </location>
</feature>
<accession>A0A397G421</accession>
<comment type="caution">
    <text evidence="2">The sequence shown here is derived from an EMBL/GenBank/DDBJ whole genome shotgun (WGS) entry which is preliminary data.</text>
</comment>
<sequence length="347" mass="39517">MKANIMTSRTPVLPQNITSPASPSIIPLSITIPHFYVNASPLDRQDRQSESNRNLKIPQKPSKYMKNENSWHRPFPSQGNQIVPYDIFSFHVHPDTHVDDEAETNVIAESKNNRNENFILMVERKTPNPRSRLQENKGKEGNQVRKKEEPQTHDCNTKKVKKGKASKEKGDDDSTDSKEEPQTHDHIEKVKKGKASKGKASEEKGDDDSTDSKEESQTFDHDSKKVKEGKQVKKSDDSTDSEEEPQTHDHIEKVKKGKASKGKASEEKGDDDSTDSKEESQTFDHNSKKVKKGKQVKKSKNPQKSRLQENRKEKASEEKGDNDSTDSKSHDLDSKEIEKKRQVRKRI</sequence>
<feature type="compositionally biased region" description="Basic and acidic residues" evidence="1">
    <location>
        <begin position="245"/>
        <end position="254"/>
    </location>
</feature>
<evidence type="ECO:0000313" key="3">
    <source>
        <dbReference type="Proteomes" id="UP000266861"/>
    </source>
</evidence>
<reference evidence="2 3" key="1">
    <citation type="submission" date="2018-08" db="EMBL/GenBank/DDBJ databases">
        <title>Genome and evolution of the arbuscular mycorrhizal fungus Diversispora epigaea (formerly Glomus versiforme) and its bacterial endosymbionts.</title>
        <authorList>
            <person name="Sun X."/>
            <person name="Fei Z."/>
            <person name="Harrison M."/>
        </authorList>
    </citation>
    <scope>NUCLEOTIDE SEQUENCE [LARGE SCALE GENOMIC DNA]</scope>
    <source>
        <strain evidence="2 3">IT104</strain>
    </source>
</reference>
<feature type="compositionally biased region" description="Basic and acidic residues" evidence="1">
    <location>
        <begin position="306"/>
        <end position="340"/>
    </location>
</feature>
<feature type="compositionally biased region" description="Basic and acidic residues" evidence="1">
    <location>
        <begin position="165"/>
        <end position="190"/>
    </location>
</feature>
<feature type="compositionally biased region" description="Basic and acidic residues" evidence="1">
    <location>
        <begin position="122"/>
        <end position="157"/>
    </location>
</feature>
<organism evidence="2 3">
    <name type="scientific">Diversispora epigaea</name>
    <dbReference type="NCBI Taxonomy" id="1348612"/>
    <lineage>
        <taxon>Eukaryota</taxon>
        <taxon>Fungi</taxon>
        <taxon>Fungi incertae sedis</taxon>
        <taxon>Mucoromycota</taxon>
        <taxon>Glomeromycotina</taxon>
        <taxon>Glomeromycetes</taxon>
        <taxon>Diversisporales</taxon>
        <taxon>Diversisporaceae</taxon>
        <taxon>Diversispora</taxon>
    </lineage>
</organism>